<keyword evidence="1" id="KW-0812">Transmembrane</keyword>
<accession>A0AA39C4L7</accession>
<dbReference type="AlphaFoldDB" id="A0AA39C4L7"/>
<evidence type="ECO:0000313" key="3">
    <source>
        <dbReference type="Proteomes" id="UP001168990"/>
    </source>
</evidence>
<gene>
    <name evidence="2" type="ORF">PV328_011425</name>
</gene>
<protein>
    <submittedName>
        <fullName evidence="2">Uncharacterized protein</fullName>
    </submittedName>
</protein>
<keyword evidence="1" id="KW-0472">Membrane</keyword>
<comment type="caution">
    <text evidence="2">The sequence shown here is derived from an EMBL/GenBank/DDBJ whole genome shotgun (WGS) entry which is preliminary data.</text>
</comment>
<reference evidence="2" key="2">
    <citation type="submission" date="2023-03" db="EMBL/GenBank/DDBJ databases">
        <authorList>
            <person name="Inwood S.N."/>
            <person name="Skelly J.G."/>
            <person name="Guhlin J."/>
            <person name="Harrop T.W.R."/>
            <person name="Goldson S.G."/>
            <person name="Dearden P.K."/>
        </authorList>
    </citation>
    <scope>NUCLEOTIDE SEQUENCE</scope>
    <source>
        <strain evidence="2">Irish</strain>
        <tissue evidence="2">Whole body</tissue>
    </source>
</reference>
<reference evidence="2" key="1">
    <citation type="journal article" date="2023" name="bioRxiv">
        <title>Scaffold-level genome assemblies of two parasitoid biocontrol wasps reveal the parthenogenesis mechanism and an associated novel virus.</title>
        <authorList>
            <person name="Inwood S."/>
            <person name="Skelly J."/>
            <person name="Guhlin J."/>
            <person name="Harrop T."/>
            <person name="Goldson S."/>
            <person name="Dearden P."/>
        </authorList>
    </citation>
    <scope>NUCLEOTIDE SEQUENCE</scope>
    <source>
        <strain evidence="2">Irish</strain>
        <tissue evidence="2">Whole body</tissue>
    </source>
</reference>
<evidence type="ECO:0000256" key="1">
    <source>
        <dbReference type="SAM" id="Phobius"/>
    </source>
</evidence>
<keyword evidence="1" id="KW-1133">Transmembrane helix</keyword>
<feature type="transmembrane region" description="Helical" evidence="1">
    <location>
        <begin position="27"/>
        <end position="47"/>
    </location>
</feature>
<dbReference type="EMBL" id="JAQQBS010001425">
    <property type="protein sequence ID" value="KAK0157722.1"/>
    <property type="molecule type" value="Genomic_DNA"/>
</dbReference>
<evidence type="ECO:0000313" key="2">
    <source>
        <dbReference type="EMBL" id="KAK0157722.1"/>
    </source>
</evidence>
<dbReference type="Proteomes" id="UP001168990">
    <property type="component" value="Unassembled WGS sequence"/>
</dbReference>
<sequence>MHEAHHDTWNISKRKPQRLRGTLANKYSHLFCAGFVGLFAVASYSYINADWVKPYRDVFIKNSEPTEFEEETKIIMTDVFMGSAVKQLHERRLDAGLSINPEHNRKNQKE</sequence>
<proteinExistence type="predicted"/>
<keyword evidence="3" id="KW-1185">Reference proteome</keyword>
<organism evidence="2 3">
    <name type="scientific">Microctonus aethiopoides</name>
    <dbReference type="NCBI Taxonomy" id="144406"/>
    <lineage>
        <taxon>Eukaryota</taxon>
        <taxon>Metazoa</taxon>
        <taxon>Ecdysozoa</taxon>
        <taxon>Arthropoda</taxon>
        <taxon>Hexapoda</taxon>
        <taxon>Insecta</taxon>
        <taxon>Pterygota</taxon>
        <taxon>Neoptera</taxon>
        <taxon>Endopterygota</taxon>
        <taxon>Hymenoptera</taxon>
        <taxon>Apocrita</taxon>
        <taxon>Ichneumonoidea</taxon>
        <taxon>Braconidae</taxon>
        <taxon>Euphorinae</taxon>
        <taxon>Microctonus</taxon>
    </lineage>
</organism>
<name>A0AA39C4L7_9HYME</name>